<protein>
    <submittedName>
        <fullName evidence="2">SRPBCC family protein</fullName>
    </submittedName>
</protein>
<dbReference type="RefSeq" id="WP_142705479.1">
    <property type="nucleotide sequence ID" value="NZ_VIRS01000010.1"/>
</dbReference>
<evidence type="ECO:0000313" key="2">
    <source>
        <dbReference type="EMBL" id="TQS43994.1"/>
    </source>
</evidence>
<dbReference type="AlphaFoldDB" id="A0A545ARM8"/>
<name>A0A545ARM8_9ACTN</name>
<dbReference type="InterPro" id="IPR019587">
    <property type="entry name" value="Polyketide_cyclase/dehydratase"/>
</dbReference>
<dbReference type="EMBL" id="VIRS01000010">
    <property type="protein sequence ID" value="TQS43994.1"/>
    <property type="molecule type" value="Genomic_DNA"/>
</dbReference>
<evidence type="ECO:0000313" key="3">
    <source>
        <dbReference type="Proteomes" id="UP000317982"/>
    </source>
</evidence>
<organism evidence="2 3">
    <name type="scientific">Cryptosporangium phraense</name>
    <dbReference type="NCBI Taxonomy" id="2593070"/>
    <lineage>
        <taxon>Bacteria</taxon>
        <taxon>Bacillati</taxon>
        <taxon>Actinomycetota</taxon>
        <taxon>Actinomycetes</taxon>
        <taxon>Cryptosporangiales</taxon>
        <taxon>Cryptosporangiaceae</taxon>
        <taxon>Cryptosporangium</taxon>
    </lineage>
</organism>
<dbReference type="Proteomes" id="UP000317982">
    <property type="component" value="Unassembled WGS sequence"/>
</dbReference>
<dbReference type="Gene3D" id="3.30.530.20">
    <property type="match status" value="1"/>
</dbReference>
<dbReference type="Pfam" id="PF10604">
    <property type="entry name" value="Polyketide_cyc2"/>
    <property type="match status" value="1"/>
</dbReference>
<dbReference type="InterPro" id="IPR023393">
    <property type="entry name" value="START-like_dom_sf"/>
</dbReference>
<dbReference type="SUPFAM" id="SSF55961">
    <property type="entry name" value="Bet v1-like"/>
    <property type="match status" value="1"/>
</dbReference>
<keyword evidence="3" id="KW-1185">Reference proteome</keyword>
<evidence type="ECO:0000256" key="1">
    <source>
        <dbReference type="SAM" id="MobiDB-lite"/>
    </source>
</evidence>
<dbReference type="OrthoDB" id="7067492at2"/>
<comment type="caution">
    <text evidence="2">The sequence shown here is derived from an EMBL/GenBank/DDBJ whole genome shotgun (WGS) entry which is preliminary data.</text>
</comment>
<proteinExistence type="predicted"/>
<feature type="region of interest" description="Disordered" evidence="1">
    <location>
        <begin position="161"/>
        <end position="186"/>
    </location>
</feature>
<accession>A0A545ARM8</accession>
<dbReference type="CDD" id="cd07812">
    <property type="entry name" value="SRPBCC"/>
    <property type="match status" value="1"/>
</dbReference>
<reference evidence="2 3" key="1">
    <citation type="submission" date="2019-07" db="EMBL/GenBank/DDBJ databases">
        <title>Cryptosporangium phraense sp. nov., isolated from plant litter.</title>
        <authorList>
            <person name="Suriyachadkun C."/>
        </authorList>
    </citation>
    <scope>NUCLEOTIDE SEQUENCE [LARGE SCALE GENOMIC DNA]</scope>
    <source>
        <strain evidence="2 3">A-T 5661</strain>
    </source>
</reference>
<gene>
    <name evidence="2" type="ORF">FL583_16180</name>
</gene>
<dbReference type="InParanoid" id="A0A545ARM8"/>
<feature type="compositionally biased region" description="Polar residues" evidence="1">
    <location>
        <begin position="167"/>
        <end position="186"/>
    </location>
</feature>
<sequence length="186" mass="20653">MIRNTHVRTLDCPAPAAGAVLDTLAGPDDAVWPSPQWPPMKLDRPLGVGAAGGHGPIRYTVAEYEPGRRVRFEFGPRFASTGWHEFRVEPITGDRCRVVHDMTVHPRGSMRLAWPLAIRWLHDALVEDALDNVERATTGVVRTPNRWSLWVRVMRGRSGRRHGVADQSWTSPAAMSTACRTSSSRG</sequence>